<dbReference type="EMBL" id="GL380275">
    <property type="protein sequence ID" value="EGT51740.1"/>
    <property type="molecule type" value="Genomic_DNA"/>
</dbReference>
<accession>G0PDH9</accession>
<proteinExistence type="predicted"/>
<sequence length="195" mass="20229">MVRAILLISLLVGAVSAGVVGPGAPCGGRENESFQLSKACEATCAHPVQECLGECVCNEGFVRNAQDQCVPATNCPANPCATKVCPRGEVCVLVDIFCVQGPCDSPIAECHPISTGQDCSTMLCNTPAGCAMVQPATCTTPTCPKVPMCIDSNPCWHTRCSLGYECVLQETACGSPPCAPHATCQLQGVDIPLQI</sequence>
<dbReference type="InterPro" id="IPR036084">
    <property type="entry name" value="Ser_inhib-like_sf"/>
</dbReference>
<dbReference type="GO" id="GO:0004867">
    <property type="term" value="F:serine-type endopeptidase inhibitor activity"/>
    <property type="evidence" value="ECO:0007669"/>
    <property type="project" value="UniProtKB-KW"/>
</dbReference>
<dbReference type="HOGENOM" id="CLU_110388_0_0_1"/>
<name>G0PDH9_CAEBE</name>
<feature type="domain" description="TIL" evidence="3">
    <location>
        <begin position="37"/>
        <end position="75"/>
    </location>
</feature>
<keyword evidence="1" id="KW-0646">Protease inhibitor</keyword>
<evidence type="ECO:0000256" key="2">
    <source>
        <dbReference type="SAM" id="SignalP"/>
    </source>
</evidence>
<dbReference type="eggNOG" id="KOG1217">
    <property type="taxonomic scope" value="Eukaryota"/>
</dbReference>
<dbReference type="OrthoDB" id="5781320at2759"/>
<dbReference type="InParanoid" id="G0PDH9"/>
<feature type="signal peptide" evidence="2">
    <location>
        <begin position="1"/>
        <end position="17"/>
    </location>
</feature>
<organism evidence="5">
    <name type="scientific">Caenorhabditis brenneri</name>
    <name type="common">Nematode worm</name>
    <dbReference type="NCBI Taxonomy" id="135651"/>
    <lineage>
        <taxon>Eukaryota</taxon>
        <taxon>Metazoa</taxon>
        <taxon>Ecdysozoa</taxon>
        <taxon>Nematoda</taxon>
        <taxon>Chromadorea</taxon>
        <taxon>Rhabditida</taxon>
        <taxon>Rhabditina</taxon>
        <taxon>Rhabditomorpha</taxon>
        <taxon>Rhabditoidea</taxon>
        <taxon>Rhabditidae</taxon>
        <taxon>Peloderinae</taxon>
        <taxon>Caenorhabditis</taxon>
    </lineage>
</organism>
<dbReference type="InterPro" id="IPR002919">
    <property type="entry name" value="TIL_dom"/>
</dbReference>
<evidence type="ECO:0000259" key="3">
    <source>
        <dbReference type="Pfam" id="PF01826"/>
    </source>
</evidence>
<gene>
    <name evidence="4" type="ORF">CAEBREN_03381</name>
</gene>
<dbReference type="SUPFAM" id="SSF57567">
    <property type="entry name" value="Serine protease inhibitors"/>
    <property type="match status" value="1"/>
</dbReference>
<dbReference type="AlphaFoldDB" id="G0PDH9"/>
<dbReference type="STRING" id="135651.G0PDH9"/>
<feature type="chain" id="PRO_5003407279" description="TIL domain-containing protein" evidence="2">
    <location>
        <begin position="18"/>
        <end position="195"/>
    </location>
</feature>
<dbReference type="CDD" id="cd19941">
    <property type="entry name" value="TIL"/>
    <property type="match status" value="1"/>
</dbReference>
<keyword evidence="2" id="KW-0732">Signal</keyword>
<dbReference type="Gene3D" id="2.10.25.10">
    <property type="entry name" value="Laminin"/>
    <property type="match status" value="1"/>
</dbReference>
<reference evidence="5" key="1">
    <citation type="submission" date="2011-07" db="EMBL/GenBank/DDBJ databases">
        <authorList>
            <consortium name="Caenorhabditis brenneri Sequencing and Analysis Consortium"/>
            <person name="Wilson R.K."/>
        </authorList>
    </citation>
    <scope>NUCLEOTIDE SEQUENCE [LARGE SCALE GENOMIC DNA]</scope>
    <source>
        <strain evidence="5">PB2801</strain>
    </source>
</reference>
<keyword evidence="5" id="KW-1185">Reference proteome</keyword>
<protein>
    <recommendedName>
        <fullName evidence="3">TIL domain-containing protein</fullName>
    </recommendedName>
</protein>
<evidence type="ECO:0000256" key="1">
    <source>
        <dbReference type="ARBA" id="ARBA00022900"/>
    </source>
</evidence>
<dbReference type="Proteomes" id="UP000008068">
    <property type="component" value="Unassembled WGS sequence"/>
</dbReference>
<evidence type="ECO:0000313" key="5">
    <source>
        <dbReference type="Proteomes" id="UP000008068"/>
    </source>
</evidence>
<dbReference type="Pfam" id="PF01826">
    <property type="entry name" value="TIL"/>
    <property type="match status" value="1"/>
</dbReference>
<evidence type="ECO:0000313" key="4">
    <source>
        <dbReference type="EMBL" id="EGT51740.1"/>
    </source>
</evidence>
<keyword evidence="1" id="KW-0722">Serine protease inhibitor</keyword>